<keyword evidence="2" id="KW-0812">Transmembrane</keyword>
<feature type="transmembrane region" description="Helical" evidence="2">
    <location>
        <begin position="178"/>
        <end position="199"/>
    </location>
</feature>
<feature type="transmembrane region" description="Helical" evidence="2">
    <location>
        <begin position="235"/>
        <end position="252"/>
    </location>
</feature>
<protein>
    <submittedName>
        <fullName evidence="3">Uncharacterized protein</fullName>
    </submittedName>
</protein>
<evidence type="ECO:0000313" key="4">
    <source>
        <dbReference type="Proteomes" id="UP000253742"/>
    </source>
</evidence>
<reference evidence="3 4" key="1">
    <citation type="submission" date="2018-07" db="EMBL/GenBank/DDBJ databases">
        <title>Genome guided investigation of antibiotics producing actinomycetales strain isolated from a Macau mangrove ecosystem.</title>
        <authorList>
            <person name="Hu D."/>
        </authorList>
    </citation>
    <scope>NUCLEOTIDE SEQUENCE [LARGE SCALE GENOMIC DNA]</scope>
    <source>
        <strain evidence="3 4">2297</strain>
    </source>
</reference>
<evidence type="ECO:0000313" key="3">
    <source>
        <dbReference type="EMBL" id="RDD85068.1"/>
    </source>
</evidence>
<sequence length="427" mass="44611">MSFAAKDPCDALKGTPGYEYCARDNDGGGPPDGGPASGGDGLTGGAVTNLQDLADSLIKKIEGLVAPDSTWAPEKADSWLYSQFLWLGQHLAVAIFICVVVVCALTAWQGAPRMRQLGASTGWTLAAVAGMASVPGAVMLLNKAVSSAFTVAFNSDEGTLFGVIRKDMEDAADAENPLSIMIIFAALVVALGFAALVFMTRSLGILVFVCLAPIVLASLARGGDTSALKAWMTRLLGLMFAPFALLLISPFVQFTKGALVMDAVLLVAADVLMLRMIFHGVPYFGPRLAGAARAAVERRTESPLARAVVRAGAPDVYEQESTPRYPRTVDTPRRAMSQDRGVLFGAYGLAKHDRPGRLTTESASAKVARDGARTAQISAARKAARPAPRTAPAGGPSQQSQQQPAASRAVPSQAPAPQPAPNPPTNP</sequence>
<dbReference type="OrthoDB" id="4113503at2"/>
<organism evidence="3 4">
    <name type="scientific">Streptomyces parvulus</name>
    <dbReference type="NCBI Taxonomy" id="146923"/>
    <lineage>
        <taxon>Bacteria</taxon>
        <taxon>Bacillati</taxon>
        <taxon>Actinomycetota</taxon>
        <taxon>Actinomycetes</taxon>
        <taxon>Kitasatosporales</taxon>
        <taxon>Streptomycetaceae</taxon>
        <taxon>Streptomyces</taxon>
    </lineage>
</organism>
<feature type="transmembrane region" description="Helical" evidence="2">
    <location>
        <begin position="120"/>
        <end position="141"/>
    </location>
</feature>
<comment type="caution">
    <text evidence="3">The sequence shown here is derived from an EMBL/GenBank/DDBJ whole genome shotgun (WGS) entry which is preliminary data.</text>
</comment>
<dbReference type="RefSeq" id="WP_114532201.1">
    <property type="nucleotide sequence ID" value="NZ_QQBH01000030.1"/>
</dbReference>
<feature type="compositionally biased region" description="Gly residues" evidence="1">
    <location>
        <begin position="27"/>
        <end position="41"/>
    </location>
</feature>
<feature type="transmembrane region" description="Helical" evidence="2">
    <location>
        <begin position="258"/>
        <end position="278"/>
    </location>
</feature>
<proteinExistence type="predicted"/>
<dbReference type="Proteomes" id="UP000253742">
    <property type="component" value="Unassembled WGS sequence"/>
</dbReference>
<evidence type="ECO:0000256" key="1">
    <source>
        <dbReference type="SAM" id="MobiDB-lite"/>
    </source>
</evidence>
<name>A0A369UZ82_9ACTN</name>
<feature type="compositionally biased region" description="Pro residues" evidence="1">
    <location>
        <begin position="414"/>
        <end position="427"/>
    </location>
</feature>
<dbReference type="AlphaFoldDB" id="A0A369UZ82"/>
<feature type="region of interest" description="Disordered" evidence="1">
    <location>
        <begin position="22"/>
        <end position="41"/>
    </location>
</feature>
<keyword evidence="2" id="KW-1133">Transmembrane helix</keyword>
<dbReference type="EMBL" id="QQBH01000030">
    <property type="protein sequence ID" value="RDD85068.1"/>
    <property type="molecule type" value="Genomic_DNA"/>
</dbReference>
<gene>
    <name evidence="3" type="ORF">DVZ84_31490</name>
</gene>
<feature type="region of interest" description="Disordered" evidence="1">
    <location>
        <begin position="353"/>
        <end position="427"/>
    </location>
</feature>
<accession>A0A369UZ82</accession>
<keyword evidence="2" id="KW-0472">Membrane</keyword>
<feature type="compositionally biased region" description="Low complexity" evidence="1">
    <location>
        <begin position="373"/>
        <end position="413"/>
    </location>
</feature>
<evidence type="ECO:0000256" key="2">
    <source>
        <dbReference type="SAM" id="Phobius"/>
    </source>
</evidence>
<feature type="transmembrane region" description="Helical" evidence="2">
    <location>
        <begin position="84"/>
        <end position="108"/>
    </location>
</feature>
<feature type="transmembrane region" description="Helical" evidence="2">
    <location>
        <begin position="205"/>
        <end position="223"/>
    </location>
</feature>